<dbReference type="InterPro" id="IPR001678">
    <property type="entry name" value="MeTrfase_RsmB-F_NOP2_dom"/>
</dbReference>
<dbReference type="Proteomes" id="UP000014977">
    <property type="component" value="Unassembled WGS sequence"/>
</dbReference>
<dbReference type="RefSeq" id="WP_020877527.1">
    <property type="nucleotide sequence ID" value="NZ_ATHJ01000092.1"/>
</dbReference>
<dbReference type="PRINTS" id="PR02008">
    <property type="entry name" value="RCMTFAMILY"/>
</dbReference>
<gene>
    <name evidence="17" type="ORF">dsmv_2770</name>
</gene>
<feature type="binding site" evidence="14">
    <location>
        <position position="321"/>
    </location>
    <ligand>
        <name>S-adenosyl-L-methionine</name>
        <dbReference type="ChEBI" id="CHEBI:59789"/>
    </ligand>
</feature>
<evidence type="ECO:0000256" key="3">
    <source>
        <dbReference type="ARBA" id="ARBA00007494"/>
    </source>
</evidence>
<evidence type="ECO:0000256" key="13">
    <source>
        <dbReference type="ARBA" id="ARBA00047283"/>
    </source>
</evidence>
<evidence type="ECO:0000256" key="6">
    <source>
        <dbReference type="ARBA" id="ARBA00022552"/>
    </source>
</evidence>
<keyword evidence="8 14" id="KW-0808">Transferase</keyword>
<dbReference type="EMBL" id="ATHJ01000092">
    <property type="protein sequence ID" value="EPR39114.1"/>
    <property type="molecule type" value="Genomic_DNA"/>
</dbReference>
<accession>S7UXZ0</accession>
<dbReference type="InterPro" id="IPR054728">
    <property type="entry name" value="RsmB-like_ferredoxin"/>
</dbReference>
<dbReference type="InterPro" id="IPR029063">
    <property type="entry name" value="SAM-dependent_MTases_sf"/>
</dbReference>
<comment type="catalytic activity">
    <reaction evidence="13">
        <text>cytidine(967) in 16S rRNA + S-adenosyl-L-methionine = 5-methylcytidine(967) in 16S rRNA + S-adenosyl-L-homocysteine + H(+)</text>
        <dbReference type="Rhea" id="RHEA:42748"/>
        <dbReference type="Rhea" id="RHEA-COMP:10219"/>
        <dbReference type="Rhea" id="RHEA-COMP:10220"/>
        <dbReference type="ChEBI" id="CHEBI:15378"/>
        <dbReference type="ChEBI" id="CHEBI:57856"/>
        <dbReference type="ChEBI" id="CHEBI:59789"/>
        <dbReference type="ChEBI" id="CHEBI:74483"/>
        <dbReference type="ChEBI" id="CHEBI:82748"/>
        <dbReference type="EC" id="2.1.1.176"/>
    </reaction>
</comment>
<feature type="active site" description="Nucleophile" evidence="14">
    <location>
        <position position="420"/>
    </location>
</feature>
<evidence type="ECO:0000256" key="15">
    <source>
        <dbReference type="SAM" id="MobiDB-lite"/>
    </source>
</evidence>
<keyword evidence="5" id="KW-0963">Cytoplasm</keyword>
<evidence type="ECO:0000259" key="16">
    <source>
        <dbReference type="PROSITE" id="PS51686"/>
    </source>
</evidence>
<evidence type="ECO:0000256" key="2">
    <source>
        <dbReference type="ARBA" id="ARBA00004496"/>
    </source>
</evidence>
<comment type="function">
    <text evidence="1">Specifically methylates the cytosine at position 967 (m5C967) of 16S rRNA.</text>
</comment>
<evidence type="ECO:0000256" key="14">
    <source>
        <dbReference type="PROSITE-ProRule" id="PRU01023"/>
    </source>
</evidence>
<keyword evidence="10 14" id="KW-0694">RNA-binding</keyword>
<dbReference type="InterPro" id="IPR018314">
    <property type="entry name" value="RsmB/NOL1/NOP2-like_CS"/>
</dbReference>
<dbReference type="GO" id="GO:0008649">
    <property type="term" value="F:rRNA methyltransferase activity"/>
    <property type="evidence" value="ECO:0007669"/>
    <property type="project" value="InterPro"/>
</dbReference>
<dbReference type="NCBIfam" id="NF011494">
    <property type="entry name" value="PRK14902.1"/>
    <property type="match status" value="1"/>
</dbReference>
<dbReference type="Gene3D" id="1.10.940.10">
    <property type="entry name" value="NusB-like"/>
    <property type="match status" value="1"/>
</dbReference>
<dbReference type="SUPFAM" id="SSF48013">
    <property type="entry name" value="NusB-like"/>
    <property type="match status" value="1"/>
</dbReference>
<evidence type="ECO:0000256" key="11">
    <source>
        <dbReference type="ARBA" id="ARBA00030399"/>
    </source>
</evidence>
<dbReference type="PATRIC" id="fig|1121405.3.peg.2443"/>
<dbReference type="InterPro" id="IPR023267">
    <property type="entry name" value="RCMT"/>
</dbReference>
<dbReference type="Gene3D" id="3.40.50.150">
    <property type="entry name" value="Vaccinia Virus protein VP39"/>
    <property type="match status" value="1"/>
</dbReference>
<evidence type="ECO:0000256" key="7">
    <source>
        <dbReference type="ARBA" id="ARBA00022603"/>
    </source>
</evidence>
<keyword evidence="18" id="KW-1185">Reference proteome</keyword>
<keyword evidence="7 14" id="KW-0489">Methyltransferase</keyword>
<dbReference type="Pfam" id="PF01189">
    <property type="entry name" value="Methyltr_RsmB-F"/>
    <property type="match status" value="1"/>
</dbReference>
<dbReference type="NCBIfam" id="TIGR00563">
    <property type="entry name" value="rsmB"/>
    <property type="match status" value="1"/>
</dbReference>
<sequence>MSHETGRKIPNRRPKPRHPAPVPPRKRATAAVNALGTPRGAAWTILKRLDAERRPLDAVLDAFFETAPPMDRRDRNLIHALVFGVQRHRAALDHVIDHLSRTPLAKLDPDVLNLLRIGLFQILHMDRIPDSAAVNTAVDIAKAFAPPWIAGFVNGLLRSAIRSRGKIPFPDMETDPVRALAKRKSFPPWLIRRWLKRWGTADAASLCDAFNRIPPLTLRVNTLRTTREGLLSALAPEVDTARPTAVSPDGVVIQGLGTTLSDLSAFRSGLFQVQDEAAQLVSRFLGPRPGETVLDACAGLGGKTGHLAGLMENRGQILAVDVDARKLEGLAAECVRLGITITTPVHSDLDADLPPDWRDRFDRILVDAPCSGLGVLGRNPDARWSAAKENLDGYRKRQLRFLSRLAPLVKPLGILGYTVCSMEPEETDAVAEAFLEKHPLFRVRMDAEHLTAGMRALITPEGCLRTFPHRDGMDGFFSVCFVRKM</sequence>
<dbReference type="eggNOG" id="COG0144">
    <property type="taxonomic scope" value="Bacteria"/>
</dbReference>
<dbReference type="SUPFAM" id="SSF53335">
    <property type="entry name" value="S-adenosyl-L-methionine-dependent methyltransferases"/>
    <property type="match status" value="1"/>
</dbReference>
<feature type="binding site" evidence="14">
    <location>
        <position position="367"/>
    </location>
    <ligand>
        <name>S-adenosyl-L-methionine</name>
        <dbReference type="ChEBI" id="CHEBI:59789"/>
    </ligand>
</feature>
<evidence type="ECO:0000256" key="9">
    <source>
        <dbReference type="ARBA" id="ARBA00022691"/>
    </source>
</evidence>
<reference evidence="17 18" key="1">
    <citation type="journal article" date="2013" name="Genome Announc.">
        <title>Draft genome sequences for three mercury-methylating, sulfate-reducing bacteria.</title>
        <authorList>
            <person name="Brown S.D."/>
            <person name="Hurt R.A.Jr."/>
            <person name="Gilmour C.C."/>
            <person name="Elias D.A."/>
        </authorList>
    </citation>
    <scope>NUCLEOTIDE SEQUENCE [LARGE SCALE GENOMIC DNA]</scope>
    <source>
        <strain evidence="17 18">DSM 2059</strain>
    </source>
</reference>
<dbReference type="Gene3D" id="3.30.70.1170">
    <property type="entry name" value="Sun protein, domain 3"/>
    <property type="match status" value="1"/>
</dbReference>
<dbReference type="PANTHER" id="PTHR22807">
    <property type="entry name" value="NOP2 YEAST -RELATED NOL1/NOP2/FMU SUN DOMAIN-CONTAINING"/>
    <property type="match status" value="1"/>
</dbReference>
<evidence type="ECO:0000256" key="10">
    <source>
        <dbReference type="ARBA" id="ARBA00022884"/>
    </source>
</evidence>
<dbReference type="CDD" id="cd02440">
    <property type="entry name" value="AdoMet_MTases"/>
    <property type="match status" value="1"/>
</dbReference>
<evidence type="ECO:0000313" key="17">
    <source>
        <dbReference type="EMBL" id="EPR39114.1"/>
    </source>
</evidence>
<dbReference type="InterPro" id="IPR049560">
    <property type="entry name" value="MeTrfase_RsmB-F_NOP2_cat"/>
</dbReference>
<dbReference type="AlphaFoldDB" id="S7UXZ0"/>
<dbReference type="InterPro" id="IPR035926">
    <property type="entry name" value="NusB-like_sf"/>
</dbReference>
<dbReference type="Pfam" id="PF22458">
    <property type="entry name" value="RsmF-B_ferredox"/>
    <property type="match status" value="1"/>
</dbReference>
<feature type="binding site" evidence="14">
    <location>
        <position position="348"/>
    </location>
    <ligand>
        <name>S-adenosyl-L-methionine</name>
        <dbReference type="ChEBI" id="CHEBI:59789"/>
    </ligand>
</feature>
<feature type="region of interest" description="Disordered" evidence="15">
    <location>
        <begin position="1"/>
        <end position="26"/>
    </location>
</feature>
<dbReference type="EC" id="2.1.1.176" evidence="4"/>
<keyword evidence="6" id="KW-0698">rRNA processing</keyword>
<dbReference type="PROSITE" id="PS51686">
    <property type="entry name" value="SAM_MT_RSMB_NOP"/>
    <property type="match status" value="1"/>
</dbReference>
<comment type="caution">
    <text evidence="17">The sequence shown here is derived from an EMBL/GenBank/DDBJ whole genome shotgun (WGS) entry which is preliminary data.</text>
</comment>
<dbReference type="Pfam" id="PF01029">
    <property type="entry name" value="NusB"/>
    <property type="match status" value="1"/>
</dbReference>
<feature type="compositionally biased region" description="Basic residues" evidence="15">
    <location>
        <begin position="9"/>
        <end position="26"/>
    </location>
</feature>
<proteinExistence type="inferred from homology"/>
<dbReference type="PROSITE" id="PS01153">
    <property type="entry name" value="NOL1_NOP2_SUN"/>
    <property type="match status" value="1"/>
</dbReference>
<evidence type="ECO:0000256" key="12">
    <source>
        <dbReference type="ARBA" id="ARBA00031088"/>
    </source>
</evidence>
<evidence type="ECO:0000256" key="4">
    <source>
        <dbReference type="ARBA" id="ARBA00012140"/>
    </source>
</evidence>
<dbReference type="GO" id="GO:0005737">
    <property type="term" value="C:cytoplasm"/>
    <property type="evidence" value="ECO:0007669"/>
    <property type="project" value="UniProtKB-SubCell"/>
</dbReference>
<evidence type="ECO:0000256" key="1">
    <source>
        <dbReference type="ARBA" id="ARBA00002724"/>
    </source>
</evidence>
<dbReference type="eggNOG" id="COG0781">
    <property type="taxonomic scope" value="Bacteria"/>
</dbReference>
<dbReference type="InterPro" id="IPR004573">
    <property type="entry name" value="rRNA_ssu_MeTfrase_B"/>
</dbReference>
<evidence type="ECO:0000256" key="5">
    <source>
        <dbReference type="ARBA" id="ARBA00022490"/>
    </source>
</evidence>
<dbReference type="InterPro" id="IPR006027">
    <property type="entry name" value="NusB_RsmB_TIM44"/>
</dbReference>
<keyword evidence="9 14" id="KW-0949">S-adenosyl-L-methionine</keyword>
<organism evidence="17 18">
    <name type="scientific">Desulfococcus multivorans DSM 2059</name>
    <dbReference type="NCBI Taxonomy" id="1121405"/>
    <lineage>
        <taxon>Bacteria</taxon>
        <taxon>Pseudomonadati</taxon>
        <taxon>Thermodesulfobacteriota</taxon>
        <taxon>Desulfobacteria</taxon>
        <taxon>Desulfobacterales</taxon>
        <taxon>Desulfococcaceae</taxon>
        <taxon>Desulfococcus</taxon>
    </lineage>
</organism>
<dbReference type="STRING" id="897.B2D07_11020"/>
<dbReference type="GO" id="GO:0003723">
    <property type="term" value="F:RNA binding"/>
    <property type="evidence" value="ECO:0007669"/>
    <property type="project" value="UniProtKB-UniRule"/>
</dbReference>
<evidence type="ECO:0000313" key="18">
    <source>
        <dbReference type="Proteomes" id="UP000014977"/>
    </source>
</evidence>
<protein>
    <recommendedName>
        <fullName evidence="4">16S rRNA (cytosine(967)-C(5))-methyltransferase</fullName>
        <ecNumber evidence="4">2.1.1.176</ecNumber>
    </recommendedName>
    <alternativeName>
        <fullName evidence="11">16S rRNA m5C967 methyltransferase</fullName>
    </alternativeName>
    <alternativeName>
        <fullName evidence="12">rRNA (cytosine-C(5)-)-methyltransferase RsmB</fullName>
    </alternativeName>
</protein>
<comment type="subcellular location">
    <subcellularLocation>
        <location evidence="2">Cytoplasm</location>
    </subcellularLocation>
</comment>
<dbReference type="PANTHER" id="PTHR22807:SF53">
    <property type="entry name" value="RIBOSOMAL RNA SMALL SUBUNIT METHYLTRANSFERASE B-RELATED"/>
    <property type="match status" value="1"/>
</dbReference>
<comment type="similarity">
    <text evidence="3 14">Belongs to the class I-like SAM-binding methyltransferase superfamily. RsmB/NOP family.</text>
</comment>
<name>S7UXZ0_DESML</name>
<evidence type="ECO:0000256" key="8">
    <source>
        <dbReference type="ARBA" id="ARBA00022679"/>
    </source>
</evidence>
<comment type="caution">
    <text evidence="14">Lacks conserved residue(s) required for the propagation of feature annotation.</text>
</comment>
<dbReference type="OrthoDB" id="9810297at2"/>
<dbReference type="GO" id="GO:0006355">
    <property type="term" value="P:regulation of DNA-templated transcription"/>
    <property type="evidence" value="ECO:0007669"/>
    <property type="project" value="InterPro"/>
</dbReference>
<feature type="domain" description="SAM-dependent MTase RsmB/NOP-type" evidence="16">
    <location>
        <begin position="206"/>
        <end position="484"/>
    </location>
</feature>